<proteinExistence type="predicted"/>
<name>A0A485MK65_LYNPA</name>
<dbReference type="Proteomes" id="UP000386466">
    <property type="component" value="Unassembled WGS sequence"/>
</dbReference>
<dbReference type="InterPro" id="IPR012347">
    <property type="entry name" value="Ferritin-like"/>
</dbReference>
<dbReference type="EMBL" id="CAAGRJ010003011">
    <property type="protein sequence ID" value="VFV20829.1"/>
    <property type="molecule type" value="Genomic_DNA"/>
</dbReference>
<organism evidence="2 3">
    <name type="scientific">Lynx pardinus</name>
    <name type="common">Iberian lynx</name>
    <name type="synonym">Felis pardina</name>
    <dbReference type="NCBI Taxonomy" id="191816"/>
    <lineage>
        <taxon>Eukaryota</taxon>
        <taxon>Metazoa</taxon>
        <taxon>Chordata</taxon>
        <taxon>Craniata</taxon>
        <taxon>Vertebrata</taxon>
        <taxon>Euteleostomi</taxon>
        <taxon>Mammalia</taxon>
        <taxon>Eutheria</taxon>
        <taxon>Laurasiatheria</taxon>
        <taxon>Carnivora</taxon>
        <taxon>Feliformia</taxon>
        <taxon>Felidae</taxon>
        <taxon>Felinae</taxon>
        <taxon>Lynx</taxon>
    </lineage>
</organism>
<dbReference type="SUPFAM" id="SSF47240">
    <property type="entry name" value="Ferritin-like"/>
    <property type="match status" value="1"/>
</dbReference>
<gene>
    <name evidence="2" type="ORF">LYPA_23C010896</name>
</gene>
<feature type="region of interest" description="Disordered" evidence="1">
    <location>
        <begin position="1"/>
        <end position="54"/>
    </location>
</feature>
<sequence length="88" mass="9846">MEEQPEGAERTARWQHPLPGPARALPRGGGVKLWTPQSRPGPKENPKSGPLGYARPGFCPLRPHLCDFLESHFLDEEVKLIKEMGNHL</sequence>
<dbReference type="InterPro" id="IPR009078">
    <property type="entry name" value="Ferritin-like_SF"/>
</dbReference>
<accession>A0A485MK65</accession>
<protein>
    <submittedName>
        <fullName evidence="2">Ferritin light chain 1-like</fullName>
    </submittedName>
</protein>
<reference evidence="2 3" key="1">
    <citation type="submission" date="2019-01" db="EMBL/GenBank/DDBJ databases">
        <authorList>
            <person name="Alioto T."/>
            <person name="Alioto T."/>
        </authorList>
    </citation>
    <scope>NUCLEOTIDE SEQUENCE [LARGE SCALE GENOMIC DNA]</scope>
</reference>
<dbReference type="Gene3D" id="1.20.1260.10">
    <property type="match status" value="1"/>
</dbReference>
<keyword evidence="3" id="KW-1185">Reference proteome</keyword>
<dbReference type="AlphaFoldDB" id="A0A485MK65"/>
<evidence type="ECO:0000256" key="1">
    <source>
        <dbReference type="SAM" id="MobiDB-lite"/>
    </source>
</evidence>
<evidence type="ECO:0000313" key="3">
    <source>
        <dbReference type="Proteomes" id="UP000386466"/>
    </source>
</evidence>
<evidence type="ECO:0000313" key="2">
    <source>
        <dbReference type="EMBL" id="VFV20829.1"/>
    </source>
</evidence>